<evidence type="ECO:0000313" key="5">
    <source>
        <dbReference type="Proteomes" id="UP000693892"/>
    </source>
</evidence>
<feature type="transmembrane region" description="Helical" evidence="2">
    <location>
        <begin position="330"/>
        <end position="347"/>
    </location>
</feature>
<dbReference type="RefSeq" id="WP_218114550.1">
    <property type="nucleotide sequence ID" value="NZ_CAJVAP010000008.1"/>
</dbReference>
<dbReference type="InterPro" id="IPR003675">
    <property type="entry name" value="Rce1/LyrA-like_dom"/>
</dbReference>
<dbReference type="GO" id="GO:0004175">
    <property type="term" value="F:endopeptidase activity"/>
    <property type="evidence" value="ECO:0007669"/>
    <property type="project" value="UniProtKB-ARBA"/>
</dbReference>
<proteinExistence type="predicted"/>
<dbReference type="GO" id="GO:0080120">
    <property type="term" value="P:CAAX-box protein maturation"/>
    <property type="evidence" value="ECO:0007669"/>
    <property type="project" value="UniProtKB-ARBA"/>
</dbReference>
<sequence>MTNEGSDPTVNPQPPTDGAPAPDAAPTPQWAWAKPVQEPQWVETPPLAYHQLLRGVPRYRWWKPLLALLLGVLYYLTLSVAFGLIVIFPYLAFSGADLLDPDAILELALPDTQKPVSMLLTLGSVALMLPSALLAMLSVGLTPAKRLWSVALRIRWRWIGRTVLPAFATLFVMNSLGIVFELALAGGAVDDGEFSMPHIDPTAALWSAGIALLLVPVQATAEELVYRGMFMQTLGAWLGGVRGATAFAAFLRGPWLVILVPAILFGFSHIYDIWGWLMVVALAVVAGWLTWRTGGLEAAISIHVVNNLVAFGFMTVGFGGETGQTESGGGPGSALGAVIGLALYAWWVDRDFRRRDGVRTRIDLVEARGAAAA</sequence>
<accession>A0A916JVK0</accession>
<dbReference type="Proteomes" id="UP000693892">
    <property type="component" value="Unassembled WGS sequence"/>
</dbReference>
<feature type="transmembrane region" description="Helical" evidence="2">
    <location>
        <begin position="65"/>
        <end position="92"/>
    </location>
</feature>
<feature type="compositionally biased region" description="Polar residues" evidence="1">
    <location>
        <begin position="1"/>
        <end position="10"/>
    </location>
</feature>
<dbReference type="AlphaFoldDB" id="A0A916JVK0"/>
<evidence type="ECO:0000256" key="2">
    <source>
        <dbReference type="SAM" id="Phobius"/>
    </source>
</evidence>
<feature type="region of interest" description="Disordered" evidence="1">
    <location>
        <begin position="1"/>
        <end position="28"/>
    </location>
</feature>
<feature type="transmembrane region" description="Helical" evidence="2">
    <location>
        <begin position="116"/>
        <end position="141"/>
    </location>
</feature>
<name>A0A916JVK0_9MICO</name>
<protein>
    <recommendedName>
        <fullName evidence="3">CAAX prenyl protease 2/Lysostaphin resistance protein A-like domain-containing protein</fullName>
    </recommendedName>
</protein>
<feature type="transmembrane region" description="Helical" evidence="2">
    <location>
        <begin position="246"/>
        <end position="267"/>
    </location>
</feature>
<feature type="transmembrane region" description="Helical" evidence="2">
    <location>
        <begin position="204"/>
        <end position="225"/>
    </location>
</feature>
<feature type="transmembrane region" description="Helical" evidence="2">
    <location>
        <begin position="162"/>
        <end position="184"/>
    </location>
</feature>
<evidence type="ECO:0000256" key="1">
    <source>
        <dbReference type="SAM" id="MobiDB-lite"/>
    </source>
</evidence>
<evidence type="ECO:0000313" key="4">
    <source>
        <dbReference type="EMBL" id="CAG7606419.1"/>
    </source>
</evidence>
<comment type="caution">
    <text evidence="4">The sequence shown here is derived from an EMBL/GenBank/DDBJ whole genome shotgun (WGS) entry which is preliminary data.</text>
</comment>
<organism evidence="4 5">
    <name type="scientific">Leucobacter soli</name>
    <dbReference type="NCBI Taxonomy" id="2812850"/>
    <lineage>
        <taxon>Bacteria</taxon>
        <taxon>Bacillati</taxon>
        <taxon>Actinomycetota</taxon>
        <taxon>Actinomycetes</taxon>
        <taxon>Micrococcales</taxon>
        <taxon>Microbacteriaceae</taxon>
        <taxon>Leucobacter</taxon>
    </lineage>
</organism>
<keyword evidence="2" id="KW-0812">Transmembrane</keyword>
<dbReference type="Pfam" id="PF02517">
    <property type="entry name" value="Rce1-like"/>
    <property type="match status" value="1"/>
</dbReference>
<feature type="domain" description="CAAX prenyl protease 2/Lysostaphin resistance protein A-like" evidence="3">
    <location>
        <begin position="206"/>
        <end position="309"/>
    </location>
</feature>
<gene>
    <name evidence="4" type="ORF">LEUCIP111803_00927</name>
</gene>
<feature type="compositionally biased region" description="Low complexity" evidence="1">
    <location>
        <begin position="18"/>
        <end position="28"/>
    </location>
</feature>
<evidence type="ECO:0000259" key="3">
    <source>
        <dbReference type="Pfam" id="PF02517"/>
    </source>
</evidence>
<feature type="transmembrane region" description="Helical" evidence="2">
    <location>
        <begin position="273"/>
        <end position="291"/>
    </location>
</feature>
<keyword evidence="2" id="KW-1133">Transmembrane helix</keyword>
<dbReference type="EMBL" id="CAJVAP010000008">
    <property type="protein sequence ID" value="CAG7606419.1"/>
    <property type="molecule type" value="Genomic_DNA"/>
</dbReference>
<keyword evidence="2" id="KW-0472">Membrane</keyword>
<feature type="transmembrane region" description="Helical" evidence="2">
    <location>
        <begin position="298"/>
        <end position="318"/>
    </location>
</feature>
<reference evidence="4" key="1">
    <citation type="submission" date="2021-06" db="EMBL/GenBank/DDBJ databases">
        <authorList>
            <person name="Criscuolo A."/>
        </authorList>
    </citation>
    <scope>NUCLEOTIDE SEQUENCE</scope>
    <source>
        <strain evidence="4">CIP111803</strain>
    </source>
</reference>
<keyword evidence="5" id="KW-1185">Reference proteome</keyword>